<dbReference type="Proteomes" id="UP000516660">
    <property type="component" value="Chromosome"/>
</dbReference>
<comment type="subcellular location">
    <subcellularLocation>
        <location evidence="1">Cell membrane</location>
        <topology evidence="1">Multi-pass membrane protein</topology>
    </subcellularLocation>
</comment>
<feature type="transmembrane region" description="Helical" evidence="8">
    <location>
        <begin position="179"/>
        <end position="201"/>
    </location>
</feature>
<keyword evidence="3" id="KW-1003">Cell membrane</keyword>
<reference evidence="10 11" key="1">
    <citation type="submission" date="2020-08" db="EMBL/GenBank/DDBJ databases">
        <title>Description of Clavibacter zhangzhiyonge sp. nov., a phytopathogenic actinobacterium isolated from barley seeds, causing leaf brown spot and decline.</title>
        <authorList>
            <person name="Tian Q."/>
            <person name="Chuan J."/>
            <person name="Zhao W."/>
            <person name="Li X."/>
        </authorList>
    </citation>
    <scope>NUCLEOTIDE SEQUENCE [LARGE SCALE GENOMIC DNA]</scope>
    <source>
        <strain evidence="10 11">DM1</strain>
    </source>
</reference>
<feature type="domain" description="Acyltransferase 3" evidence="9">
    <location>
        <begin position="35"/>
        <end position="349"/>
    </location>
</feature>
<name>A0A7L7Z412_9MICO</name>
<evidence type="ECO:0000256" key="1">
    <source>
        <dbReference type="ARBA" id="ARBA00004651"/>
    </source>
</evidence>
<feature type="transmembrane region" description="Helical" evidence="8">
    <location>
        <begin position="152"/>
        <end position="172"/>
    </location>
</feature>
<dbReference type="Pfam" id="PF01757">
    <property type="entry name" value="Acyl_transf_3"/>
    <property type="match status" value="1"/>
</dbReference>
<feature type="transmembrane region" description="Helical" evidence="8">
    <location>
        <begin position="262"/>
        <end position="284"/>
    </location>
</feature>
<evidence type="ECO:0000256" key="8">
    <source>
        <dbReference type="SAM" id="Phobius"/>
    </source>
</evidence>
<dbReference type="GO" id="GO:0016413">
    <property type="term" value="F:O-acetyltransferase activity"/>
    <property type="evidence" value="ECO:0007669"/>
    <property type="project" value="TreeGrafter"/>
</dbReference>
<keyword evidence="11" id="KW-1185">Reference proteome</keyword>
<feature type="transmembrane region" description="Helical" evidence="8">
    <location>
        <begin position="305"/>
        <end position="328"/>
    </location>
</feature>
<sequence>MALPPMRSRARARTHAAVRPAAEPAAPAAGRPRFEWIDAGKGACMVLVVLLHLSLMYENEVNEGAAALWWDVSSAFAPLRMPLFFFISGFLATRAVQRPLGMTRGRTLGIYSVYALWTLLFLARLFVPQARGGGAAPMPGELALSLVLPTSYWYLWALPVFFLVAWACTRLLGAHRAWALIPFAVLAGAAPLLKPLTAGLLTEPMDAVKLSSIAANLVWFYAGVVGRDAWLSLMRRATPFTAVLAVVAYAAVFAALRATGNGLILTFAIAAVALVASNQVLAVVGMANPLSRALRWVGRQTLPVYVFHIFLVSALSAALKLTGLVPVLQQHTQVWGAILPIALLVPVVVASRIIGAAVLGGPLRWTLEGPRWLTASRTPVPADARRD</sequence>
<keyword evidence="10" id="KW-0808">Transferase</keyword>
<proteinExistence type="inferred from homology"/>
<feature type="transmembrane region" description="Helical" evidence="8">
    <location>
        <begin position="108"/>
        <end position="127"/>
    </location>
</feature>
<organism evidence="10 11">
    <name type="scientific">Clavibacter zhangzhiyongii</name>
    <dbReference type="NCBI Taxonomy" id="2768071"/>
    <lineage>
        <taxon>Bacteria</taxon>
        <taxon>Bacillati</taxon>
        <taxon>Actinomycetota</taxon>
        <taxon>Actinomycetes</taxon>
        <taxon>Micrococcales</taxon>
        <taxon>Microbacteriaceae</taxon>
        <taxon>Clavibacter</taxon>
    </lineage>
</organism>
<evidence type="ECO:0000313" key="10">
    <source>
        <dbReference type="EMBL" id="QOD44480.1"/>
    </source>
</evidence>
<keyword evidence="10" id="KW-0012">Acyltransferase</keyword>
<evidence type="ECO:0000313" key="11">
    <source>
        <dbReference type="Proteomes" id="UP000516660"/>
    </source>
</evidence>
<evidence type="ECO:0000256" key="4">
    <source>
        <dbReference type="ARBA" id="ARBA00022692"/>
    </source>
</evidence>
<protein>
    <submittedName>
        <fullName evidence="10">Acyltransferase family protein</fullName>
    </submittedName>
</protein>
<dbReference type="RefSeq" id="WP_191148401.1">
    <property type="nucleotide sequence ID" value="NZ_CP061274.1"/>
</dbReference>
<feature type="region of interest" description="Disordered" evidence="7">
    <location>
        <begin position="1"/>
        <end position="24"/>
    </location>
</feature>
<feature type="transmembrane region" description="Helical" evidence="8">
    <location>
        <begin position="334"/>
        <end position="359"/>
    </location>
</feature>
<keyword evidence="5 8" id="KW-1133">Transmembrane helix</keyword>
<evidence type="ECO:0000256" key="2">
    <source>
        <dbReference type="ARBA" id="ARBA00007400"/>
    </source>
</evidence>
<dbReference type="PANTHER" id="PTHR40074:SF4">
    <property type="entry name" value="INNER MEMBRANE PROTEIN YCFT"/>
    <property type="match status" value="1"/>
</dbReference>
<dbReference type="KEGG" id="czh:H9X71_03790"/>
<dbReference type="GO" id="GO:0009246">
    <property type="term" value="P:enterobacterial common antigen biosynthetic process"/>
    <property type="evidence" value="ECO:0007669"/>
    <property type="project" value="TreeGrafter"/>
</dbReference>
<evidence type="ECO:0000256" key="7">
    <source>
        <dbReference type="SAM" id="MobiDB-lite"/>
    </source>
</evidence>
<gene>
    <name evidence="10" type="ORF">H9X71_03790</name>
</gene>
<feature type="transmembrane region" description="Helical" evidence="8">
    <location>
        <begin position="237"/>
        <end position="256"/>
    </location>
</feature>
<evidence type="ECO:0000259" key="9">
    <source>
        <dbReference type="Pfam" id="PF01757"/>
    </source>
</evidence>
<dbReference type="EMBL" id="CP061274">
    <property type="protein sequence ID" value="QOD44480.1"/>
    <property type="molecule type" value="Genomic_DNA"/>
</dbReference>
<accession>A0A7L7Z412</accession>
<comment type="similarity">
    <text evidence="2">Belongs to the acyltransferase 3 family.</text>
</comment>
<dbReference type="PANTHER" id="PTHR40074">
    <property type="entry name" value="O-ACETYLTRANSFERASE WECH"/>
    <property type="match status" value="1"/>
</dbReference>
<evidence type="ECO:0000256" key="6">
    <source>
        <dbReference type="ARBA" id="ARBA00023136"/>
    </source>
</evidence>
<keyword evidence="6 8" id="KW-0472">Membrane</keyword>
<keyword evidence="4 8" id="KW-0812">Transmembrane</keyword>
<dbReference type="GO" id="GO:0005886">
    <property type="term" value="C:plasma membrane"/>
    <property type="evidence" value="ECO:0007669"/>
    <property type="project" value="UniProtKB-SubCell"/>
</dbReference>
<evidence type="ECO:0000256" key="3">
    <source>
        <dbReference type="ARBA" id="ARBA00022475"/>
    </source>
</evidence>
<evidence type="ECO:0000256" key="5">
    <source>
        <dbReference type="ARBA" id="ARBA00022989"/>
    </source>
</evidence>
<dbReference type="AlphaFoldDB" id="A0A7L7Z412"/>
<dbReference type="InterPro" id="IPR002656">
    <property type="entry name" value="Acyl_transf_3_dom"/>
</dbReference>